<reference evidence="1" key="1">
    <citation type="submission" date="2018-02" db="EMBL/GenBank/DDBJ databases">
        <title>Rhizophora mucronata_Transcriptome.</title>
        <authorList>
            <person name="Meera S.P."/>
            <person name="Sreeshan A."/>
            <person name="Augustine A."/>
        </authorList>
    </citation>
    <scope>NUCLEOTIDE SEQUENCE</scope>
    <source>
        <tissue evidence="1">Leaf</tissue>
    </source>
</reference>
<proteinExistence type="predicted"/>
<dbReference type="AlphaFoldDB" id="A0A2P2Q6D1"/>
<accession>A0A2P2Q6D1</accession>
<organism evidence="1">
    <name type="scientific">Rhizophora mucronata</name>
    <name type="common">Asiatic mangrove</name>
    <dbReference type="NCBI Taxonomy" id="61149"/>
    <lineage>
        <taxon>Eukaryota</taxon>
        <taxon>Viridiplantae</taxon>
        <taxon>Streptophyta</taxon>
        <taxon>Embryophyta</taxon>
        <taxon>Tracheophyta</taxon>
        <taxon>Spermatophyta</taxon>
        <taxon>Magnoliopsida</taxon>
        <taxon>eudicotyledons</taxon>
        <taxon>Gunneridae</taxon>
        <taxon>Pentapetalae</taxon>
        <taxon>rosids</taxon>
        <taxon>fabids</taxon>
        <taxon>Malpighiales</taxon>
        <taxon>Rhizophoraceae</taxon>
        <taxon>Rhizophora</taxon>
    </lineage>
</organism>
<sequence length="30" mass="3813">MRMMLRHHLLYSPLTFLLALLFHFWKETCY</sequence>
<name>A0A2P2Q6D1_RHIMU</name>
<evidence type="ECO:0000313" key="1">
    <source>
        <dbReference type="EMBL" id="MBX62538.1"/>
    </source>
</evidence>
<dbReference type="EMBL" id="GGEC01082054">
    <property type="protein sequence ID" value="MBX62538.1"/>
    <property type="molecule type" value="Transcribed_RNA"/>
</dbReference>
<protein>
    <submittedName>
        <fullName evidence="1">Uncharacterized protein</fullName>
    </submittedName>
</protein>